<dbReference type="InterPro" id="IPR015942">
    <property type="entry name" value="Asp/Glu/hydantoin_racemase"/>
</dbReference>
<evidence type="ECO:0000313" key="3">
    <source>
        <dbReference type="Proteomes" id="UP000182160"/>
    </source>
</evidence>
<name>A0A1H8JVD9_9RHOB</name>
<dbReference type="EMBL" id="FOBO01000038">
    <property type="protein sequence ID" value="SEN84561.1"/>
    <property type="molecule type" value="Genomic_DNA"/>
</dbReference>
<dbReference type="Gene3D" id="3.40.50.1860">
    <property type="match status" value="2"/>
</dbReference>
<accession>A0A1H8JVD9</accession>
<dbReference type="AlphaFoldDB" id="A0A1H8JVD9"/>
<sequence length="246" mass="26054">MEKTFRKIGLVGGVGWPATILYYEGLCRAARASLPGGSPRLAIESLDMRETLALRGTPGNPQSWTGFDATFRDALSNLERGGCKIAAIASVTPHARFSDIIDGISIPVVSIVDAAVQTARKHALTSVIVLGTPVTMTGVWFHEALRASSIDCPDIVTQDDIQEIADLLEKHFYPGRGAEGRAALLGICHRLAESRPSSAIVLACTDFSTAFPEFATGAVIEVEGLTFLDAGLAHIQAILSAATIHS</sequence>
<keyword evidence="1" id="KW-0413">Isomerase</keyword>
<dbReference type="SUPFAM" id="SSF53681">
    <property type="entry name" value="Aspartate/glutamate racemase"/>
    <property type="match status" value="2"/>
</dbReference>
<reference evidence="2 3" key="1">
    <citation type="submission" date="2016-10" db="EMBL/GenBank/DDBJ databases">
        <authorList>
            <person name="de Groot N.N."/>
        </authorList>
    </citation>
    <scope>NUCLEOTIDE SEQUENCE [LARGE SCALE GENOMIC DNA]</scope>
    <source>
        <strain evidence="2 3">DSM 11457</strain>
    </source>
</reference>
<dbReference type="PANTHER" id="PTHR21198:SF7">
    <property type="entry name" value="ASPARTATE-GLUTAMATE RACEMASE FAMILY"/>
    <property type="match status" value="1"/>
</dbReference>
<dbReference type="PANTHER" id="PTHR21198">
    <property type="entry name" value="GLUTAMATE RACEMASE"/>
    <property type="match status" value="1"/>
</dbReference>
<protein>
    <submittedName>
        <fullName evidence="2">Aspartate racemase</fullName>
    </submittedName>
</protein>
<dbReference type="Proteomes" id="UP000182160">
    <property type="component" value="Unassembled WGS sequence"/>
</dbReference>
<evidence type="ECO:0000256" key="1">
    <source>
        <dbReference type="ARBA" id="ARBA00023235"/>
    </source>
</evidence>
<dbReference type="RefSeq" id="WP_074788361.1">
    <property type="nucleotide sequence ID" value="NZ_FOBO01000038.1"/>
</dbReference>
<proteinExistence type="predicted"/>
<evidence type="ECO:0000313" key="2">
    <source>
        <dbReference type="EMBL" id="SEN84561.1"/>
    </source>
</evidence>
<dbReference type="GO" id="GO:0047661">
    <property type="term" value="F:amino-acid racemase activity"/>
    <property type="evidence" value="ECO:0007669"/>
    <property type="project" value="InterPro"/>
</dbReference>
<dbReference type="InterPro" id="IPR001920">
    <property type="entry name" value="Asp/Glu_race"/>
</dbReference>
<dbReference type="Pfam" id="PF01177">
    <property type="entry name" value="Asp_Glu_race"/>
    <property type="match status" value="1"/>
</dbReference>
<gene>
    <name evidence="2" type="ORF">SAMN04488077_1385</name>
</gene>
<organism evidence="2 3">
    <name type="scientific">Roseovarius tolerans</name>
    <dbReference type="NCBI Taxonomy" id="74031"/>
    <lineage>
        <taxon>Bacteria</taxon>
        <taxon>Pseudomonadati</taxon>
        <taxon>Pseudomonadota</taxon>
        <taxon>Alphaproteobacteria</taxon>
        <taxon>Rhodobacterales</taxon>
        <taxon>Roseobacteraceae</taxon>
        <taxon>Roseovarius</taxon>
    </lineage>
</organism>